<proteinExistence type="predicted"/>
<accession>A0AAV6LL65</accession>
<name>A0AAV6LL65_9ERIC</name>
<dbReference type="Proteomes" id="UP000823749">
    <property type="component" value="Chromosome 1"/>
</dbReference>
<evidence type="ECO:0000313" key="1">
    <source>
        <dbReference type="EMBL" id="KAG5565686.1"/>
    </source>
</evidence>
<dbReference type="EMBL" id="JACTNZ010000001">
    <property type="protein sequence ID" value="KAG5565686.1"/>
    <property type="molecule type" value="Genomic_DNA"/>
</dbReference>
<gene>
    <name evidence="1" type="ORF">RHGRI_001561</name>
</gene>
<keyword evidence="2" id="KW-1185">Reference proteome</keyword>
<organism evidence="1 2">
    <name type="scientific">Rhododendron griersonianum</name>
    <dbReference type="NCBI Taxonomy" id="479676"/>
    <lineage>
        <taxon>Eukaryota</taxon>
        <taxon>Viridiplantae</taxon>
        <taxon>Streptophyta</taxon>
        <taxon>Embryophyta</taxon>
        <taxon>Tracheophyta</taxon>
        <taxon>Spermatophyta</taxon>
        <taxon>Magnoliopsida</taxon>
        <taxon>eudicotyledons</taxon>
        <taxon>Gunneridae</taxon>
        <taxon>Pentapetalae</taxon>
        <taxon>asterids</taxon>
        <taxon>Ericales</taxon>
        <taxon>Ericaceae</taxon>
        <taxon>Ericoideae</taxon>
        <taxon>Rhodoreae</taxon>
        <taxon>Rhododendron</taxon>
    </lineage>
</organism>
<dbReference type="AlphaFoldDB" id="A0AAV6LL65"/>
<sequence>MTERERERARWVWLAAGGCYGDDGARDGGMVVAVKRTEVAIENLTGLLGEESDEAACMPSNSDLHEWGQSNLMDTIPELAVVLPKLSQVDHCTL</sequence>
<comment type="caution">
    <text evidence="1">The sequence shown here is derived from an EMBL/GenBank/DDBJ whole genome shotgun (WGS) entry which is preliminary data.</text>
</comment>
<protein>
    <submittedName>
        <fullName evidence="1">Uncharacterized protein</fullName>
    </submittedName>
</protein>
<reference evidence="1" key="1">
    <citation type="submission" date="2020-08" db="EMBL/GenBank/DDBJ databases">
        <title>Plant Genome Project.</title>
        <authorList>
            <person name="Zhang R.-G."/>
        </authorList>
    </citation>
    <scope>NUCLEOTIDE SEQUENCE</scope>
    <source>
        <strain evidence="1">WSP0</strain>
        <tissue evidence="1">Leaf</tissue>
    </source>
</reference>
<evidence type="ECO:0000313" key="2">
    <source>
        <dbReference type="Proteomes" id="UP000823749"/>
    </source>
</evidence>